<comment type="caution">
    <text evidence="4">The sequence shown here is derived from an EMBL/GenBank/DDBJ whole genome shotgun (WGS) entry which is preliminary data.</text>
</comment>
<evidence type="ECO:0000313" key="4">
    <source>
        <dbReference type="EMBL" id="KAI5438535.1"/>
    </source>
</evidence>
<dbReference type="Pfam" id="PF14383">
    <property type="entry name" value="VARLMGL"/>
    <property type="match status" value="1"/>
</dbReference>
<dbReference type="Gramene" id="Psat02G0431800-T1">
    <property type="protein sequence ID" value="KAI5438535.1"/>
    <property type="gene ID" value="KIW84_024318"/>
</dbReference>
<feature type="region of interest" description="Disordered" evidence="1">
    <location>
        <begin position="349"/>
        <end position="372"/>
    </location>
</feature>
<dbReference type="InterPro" id="IPR025486">
    <property type="entry name" value="DUF4378"/>
</dbReference>
<dbReference type="AlphaFoldDB" id="A0A9D4YJ18"/>
<evidence type="ECO:0000259" key="2">
    <source>
        <dbReference type="Pfam" id="PF14309"/>
    </source>
</evidence>
<accession>A0A9D4YJ18</accession>
<dbReference type="OrthoDB" id="446244at2759"/>
<evidence type="ECO:0008006" key="6">
    <source>
        <dbReference type="Google" id="ProtNLM"/>
    </source>
</evidence>
<dbReference type="InterPro" id="IPR032795">
    <property type="entry name" value="DUF3741-assoc"/>
</dbReference>
<feature type="domain" description="DUF4378" evidence="2">
    <location>
        <begin position="677"/>
        <end position="843"/>
    </location>
</feature>
<feature type="domain" description="DUF3741" evidence="3">
    <location>
        <begin position="92"/>
        <end position="106"/>
    </location>
</feature>
<dbReference type="PANTHER" id="PTHR40836:SF4">
    <property type="entry name" value="RB1-INDUCIBLE COILED-COIL PROTEIN"/>
    <property type="match status" value="1"/>
</dbReference>
<sequence>MGGLLHFFEFNQGRMAKKVHAHKRHHVDFETPRNSLDLQVETSQKYGPRGELPHYYQVEEDWLENNRYSNTGSMKKLINEELSARSSTRQNAPSIVARLMGLDMMPVETKSAVPSDKRITENTAKKYSNKRMNGSNFNSSSHIEFDAVYEAIDDDDDDGWSRSFGEPRPREHPQEEELQKFKKEFEAYQAARFQECSRFAEIGSVSSRLIFQENLNKEKVAHNTSMQRKVFPSKSRTLSRDFEESLMIKSYNRLAASSSPTRIVILKPGPDSIFGHEENWTSASGTLPGRHSIEDFLEEVKERLKCELQGKNVAKGYVVRGSEIETLRNKKPSDPKLIARQIVKQVKENVNRDSDSNSGCSESTRSYKGEVKLNGPNYPEFISRDPRSYLSEKLTNTVKSERRDDDIYEVNSRSHAFDNQRVRLKKTEGVLHCANEWEISKEETEIQTGSFRHEQDNDILLHRELLSPRNLVRSLSAPVSRSGTSFGKLLLEDRHILTGAHIRRKLEAVETMAVDVKKQKKERFNHIKERVSNFRYSFALRGRLFGKRNQSMAESRGNEYLPAMRDIRSGPTVLMNCGSERHENYTEVPPSPASVCSSVHEDFWRRSEYLSPISTPDVSSRDDTVMPQVFRDISTGLNELRRQLNQLDSGDVDVEDFAMKHEPSESELMQINDPAESYIRDLLLASGLYFGSWDKSLLRGDTYAKPIGNSVFEEVEESHKNLINENDASLTKDQGENSHKILLDLLNEALSIVLGPPSTLSKFRKKLCKSSMLSPPQGKELLKLVWENIRVSLYPSSDISHYSVDTLVAQHLSSLPWSGIINDEMNILGREVECLITNDLVEELTKDLI</sequence>
<keyword evidence="5" id="KW-1185">Reference proteome</keyword>
<feature type="region of interest" description="Disordered" evidence="1">
    <location>
        <begin position="156"/>
        <end position="175"/>
    </location>
</feature>
<evidence type="ECO:0000259" key="3">
    <source>
        <dbReference type="Pfam" id="PF14383"/>
    </source>
</evidence>
<feature type="compositionally biased region" description="Basic and acidic residues" evidence="1">
    <location>
        <begin position="165"/>
        <end position="175"/>
    </location>
</feature>
<evidence type="ECO:0000256" key="1">
    <source>
        <dbReference type="SAM" id="MobiDB-lite"/>
    </source>
</evidence>
<dbReference type="PANTHER" id="PTHR40836">
    <property type="entry name" value="RB1-INDUCIBLE COILED-COIL PROTEIN"/>
    <property type="match status" value="1"/>
</dbReference>
<organism evidence="4 5">
    <name type="scientific">Pisum sativum</name>
    <name type="common">Garden pea</name>
    <name type="synonym">Lathyrus oleraceus</name>
    <dbReference type="NCBI Taxonomy" id="3888"/>
    <lineage>
        <taxon>Eukaryota</taxon>
        <taxon>Viridiplantae</taxon>
        <taxon>Streptophyta</taxon>
        <taxon>Embryophyta</taxon>
        <taxon>Tracheophyta</taxon>
        <taxon>Spermatophyta</taxon>
        <taxon>Magnoliopsida</taxon>
        <taxon>eudicotyledons</taxon>
        <taxon>Gunneridae</taxon>
        <taxon>Pentapetalae</taxon>
        <taxon>rosids</taxon>
        <taxon>fabids</taxon>
        <taxon>Fabales</taxon>
        <taxon>Fabaceae</taxon>
        <taxon>Papilionoideae</taxon>
        <taxon>50 kb inversion clade</taxon>
        <taxon>NPAAA clade</taxon>
        <taxon>Hologalegina</taxon>
        <taxon>IRL clade</taxon>
        <taxon>Fabeae</taxon>
        <taxon>Lathyrus</taxon>
    </lineage>
</organism>
<dbReference type="Proteomes" id="UP001058974">
    <property type="component" value="Chromosome 2"/>
</dbReference>
<dbReference type="EMBL" id="JAMSHJ010000002">
    <property type="protein sequence ID" value="KAI5438535.1"/>
    <property type="molecule type" value="Genomic_DNA"/>
</dbReference>
<name>A0A9D4YJ18_PEA</name>
<protein>
    <recommendedName>
        <fullName evidence="6">DUF4378 domain-containing protein</fullName>
    </recommendedName>
</protein>
<dbReference type="Pfam" id="PF14309">
    <property type="entry name" value="DUF4378"/>
    <property type="match status" value="1"/>
</dbReference>
<evidence type="ECO:0000313" key="5">
    <source>
        <dbReference type="Proteomes" id="UP001058974"/>
    </source>
</evidence>
<reference evidence="4 5" key="1">
    <citation type="journal article" date="2022" name="Nat. Genet.">
        <title>Improved pea reference genome and pan-genome highlight genomic features and evolutionary characteristics.</title>
        <authorList>
            <person name="Yang T."/>
            <person name="Liu R."/>
            <person name="Luo Y."/>
            <person name="Hu S."/>
            <person name="Wang D."/>
            <person name="Wang C."/>
            <person name="Pandey M.K."/>
            <person name="Ge S."/>
            <person name="Xu Q."/>
            <person name="Li N."/>
            <person name="Li G."/>
            <person name="Huang Y."/>
            <person name="Saxena R.K."/>
            <person name="Ji Y."/>
            <person name="Li M."/>
            <person name="Yan X."/>
            <person name="He Y."/>
            <person name="Liu Y."/>
            <person name="Wang X."/>
            <person name="Xiang C."/>
            <person name="Varshney R.K."/>
            <person name="Ding H."/>
            <person name="Gao S."/>
            <person name="Zong X."/>
        </authorList>
    </citation>
    <scope>NUCLEOTIDE SEQUENCE [LARGE SCALE GENOMIC DNA]</scope>
    <source>
        <strain evidence="4 5">cv. Zhongwan 6</strain>
    </source>
</reference>
<proteinExistence type="predicted"/>
<gene>
    <name evidence="4" type="ORF">KIW84_024318</name>
</gene>